<feature type="compositionally biased region" description="Basic and acidic residues" evidence="2">
    <location>
        <begin position="398"/>
        <end position="418"/>
    </location>
</feature>
<dbReference type="GO" id="GO:0055013">
    <property type="term" value="P:cardiac muscle cell development"/>
    <property type="evidence" value="ECO:0007669"/>
    <property type="project" value="UniProtKB-ARBA"/>
</dbReference>
<dbReference type="GO" id="GO:0003007">
    <property type="term" value="P:heart morphogenesis"/>
    <property type="evidence" value="ECO:0007669"/>
    <property type="project" value="UniProtKB-ARBA"/>
</dbReference>
<dbReference type="InterPro" id="IPR027417">
    <property type="entry name" value="P-loop_NTPase"/>
</dbReference>
<dbReference type="SMART" id="SM00409">
    <property type="entry name" value="IG"/>
    <property type="match status" value="1"/>
</dbReference>
<dbReference type="SUPFAM" id="SSF52540">
    <property type="entry name" value="P-loop containing nucleoside triphosphate hydrolases"/>
    <property type="match status" value="2"/>
</dbReference>
<dbReference type="Gene3D" id="3.40.50.300">
    <property type="entry name" value="P-loop containing nucleotide triphosphate hydrolases"/>
    <property type="match status" value="2"/>
</dbReference>
<dbReference type="SUPFAM" id="SSF48726">
    <property type="entry name" value="Immunoglobulin"/>
    <property type="match status" value="1"/>
</dbReference>
<evidence type="ECO:0000256" key="1">
    <source>
        <dbReference type="ARBA" id="ARBA00023319"/>
    </source>
</evidence>
<name>A0ABD1KML2_9TELE</name>
<feature type="domain" description="Ig-like" evidence="3">
    <location>
        <begin position="8"/>
        <end position="95"/>
    </location>
</feature>
<reference evidence="4 5" key="1">
    <citation type="submission" date="2024-09" db="EMBL/GenBank/DDBJ databases">
        <title>A chromosome-level genome assembly of Gray's grenadier anchovy, Coilia grayii.</title>
        <authorList>
            <person name="Fu Z."/>
        </authorList>
    </citation>
    <scope>NUCLEOTIDE SEQUENCE [LARGE SCALE GENOMIC DNA]</scope>
    <source>
        <strain evidence="4">G4</strain>
        <tissue evidence="4">Muscle</tissue>
    </source>
</reference>
<evidence type="ECO:0000256" key="2">
    <source>
        <dbReference type="SAM" id="MobiDB-lite"/>
    </source>
</evidence>
<dbReference type="InterPro" id="IPR007110">
    <property type="entry name" value="Ig-like_dom"/>
</dbReference>
<comment type="caution">
    <text evidence="4">The sequence shown here is derived from an EMBL/GenBank/DDBJ whole genome shotgun (WGS) entry which is preliminary data.</text>
</comment>
<sequence length="761" mass="85697">MSWWKTTPEFKSQIEDLLVKSGERIELKVKVSRDDLEVRWTKNGQTLHNGDRINIHQTGVTLTLWITNAKEEDDGRYTVTISSGADSASLSATVKVLEYDRHWRVINWGRNADIKHRLQDMTLRNPQAQHLRILLHGPVAAGKSSIINSINSIFQGRVMVGALAATAGHSFTRTYNTYEITDNQNRVLPFVFNDMMGLENNDDKGVHPDDIISAIEGHMREDYRFHRDCPLSRRDSSYNSSPALSDKVHCLVSVVPADRASNSLDEMVIRKMQMIRKHASDLNIPQVVFMTRVDLLCPLVKDNLQCIYSSKLIKQKMQSYKNVLGVPMNCIFPVKNYHEENTLNSDMDSLLLDALQNAVDFANDYVGRLTADTHPSATQPPVTHAEPSSTHTQQMERPTPRLERPTSRLERPTSRLERPTLQVETPEASEPSTCSENSGAGRSGGVHTEFLRNSEIDSSYGPENVARGNLMPVFTHTADRELDIEWRRMNWDTGSRNRMERELRELRLLIPDLKHLRILLHGPVGAGKSSFINSIDSVFQGQVSARALVATGAGVSFTKKYKTYPFINGNSGCLPFVVNDIMGLEKGNSDGVHPNDIISALKGHVKNNHKFNPVSPLSVGDHDYNPNPALSDRVHCLVSVVDTLTFMEDDVIAKMHVIREAASDMDIPQAVVMTKVDKACPLVKQDLRKTYVSKRIQQTMQECSDKLGVPMNCIFPVKNYHNETDLDQEMDCLTLTALKQIVHFAHEHVCFLKGNYDSPYH</sequence>
<proteinExistence type="predicted"/>
<feature type="region of interest" description="Disordered" evidence="2">
    <location>
        <begin position="371"/>
        <end position="447"/>
    </location>
</feature>
<evidence type="ECO:0000259" key="3">
    <source>
        <dbReference type="PROSITE" id="PS50835"/>
    </source>
</evidence>
<dbReference type="InterPro" id="IPR013783">
    <property type="entry name" value="Ig-like_fold"/>
</dbReference>
<dbReference type="PROSITE" id="PS50835">
    <property type="entry name" value="IG_LIKE"/>
    <property type="match status" value="1"/>
</dbReference>
<organism evidence="4 5">
    <name type="scientific">Coilia grayii</name>
    <name type="common">Gray's grenadier anchovy</name>
    <dbReference type="NCBI Taxonomy" id="363190"/>
    <lineage>
        <taxon>Eukaryota</taxon>
        <taxon>Metazoa</taxon>
        <taxon>Chordata</taxon>
        <taxon>Craniata</taxon>
        <taxon>Vertebrata</taxon>
        <taxon>Euteleostomi</taxon>
        <taxon>Actinopterygii</taxon>
        <taxon>Neopterygii</taxon>
        <taxon>Teleostei</taxon>
        <taxon>Clupei</taxon>
        <taxon>Clupeiformes</taxon>
        <taxon>Clupeoidei</taxon>
        <taxon>Engraulidae</taxon>
        <taxon>Coilinae</taxon>
        <taxon>Coilia</taxon>
    </lineage>
</organism>
<dbReference type="InterPro" id="IPR013098">
    <property type="entry name" value="Ig_I-set"/>
</dbReference>
<dbReference type="Proteomes" id="UP001591681">
    <property type="component" value="Unassembled WGS sequence"/>
</dbReference>
<feature type="compositionally biased region" description="Polar residues" evidence="2">
    <location>
        <begin position="373"/>
        <end position="396"/>
    </location>
</feature>
<dbReference type="InterPro" id="IPR003599">
    <property type="entry name" value="Ig_sub"/>
</dbReference>
<protein>
    <recommendedName>
        <fullName evidence="3">Ig-like domain-containing protein</fullName>
    </recommendedName>
</protein>
<dbReference type="Gene3D" id="2.60.40.10">
    <property type="entry name" value="Immunoglobulins"/>
    <property type="match status" value="1"/>
</dbReference>
<keyword evidence="5" id="KW-1185">Reference proteome</keyword>
<dbReference type="FunFam" id="2.60.40.10:FF:000107">
    <property type="entry name" value="Myosin, light chain kinase a"/>
    <property type="match status" value="1"/>
</dbReference>
<evidence type="ECO:0000313" key="5">
    <source>
        <dbReference type="Proteomes" id="UP001591681"/>
    </source>
</evidence>
<evidence type="ECO:0000313" key="4">
    <source>
        <dbReference type="EMBL" id="KAL2100408.1"/>
    </source>
</evidence>
<dbReference type="Pfam" id="PF07679">
    <property type="entry name" value="I-set"/>
    <property type="match status" value="1"/>
</dbReference>
<gene>
    <name evidence="4" type="ORF">ACEWY4_004802</name>
</gene>
<accession>A0ABD1KML2</accession>
<dbReference type="InterPro" id="IPR036179">
    <property type="entry name" value="Ig-like_dom_sf"/>
</dbReference>
<dbReference type="PANTHER" id="PTHR14241">
    <property type="entry name" value="INTERFERON-INDUCED PROTEIN 44"/>
    <property type="match status" value="1"/>
</dbReference>
<feature type="compositionally biased region" description="Polar residues" evidence="2">
    <location>
        <begin position="430"/>
        <end position="440"/>
    </location>
</feature>
<dbReference type="PANTHER" id="PTHR14241:SF1">
    <property type="entry name" value="INTERFERON-INDUCED PROTEIN 44-RELATED"/>
    <property type="match status" value="1"/>
</dbReference>
<dbReference type="AlphaFoldDB" id="A0ABD1KML2"/>
<keyword evidence="1" id="KW-0393">Immunoglobulin domain</keyword>
<dbReference type="EMBL" id="JBHFQA010000004">
    <property type="protein sequence ID" value="KAL2100408.1"/>
    <property type="molecule type" value="Genomic_DNA"/>
</dbReference>